<comment type="caution">
    <text evidence="3">The sequence shown here is derived from an EMBL/GenBank/DDBJ whole genome shotgun (WGS) entry which is preliminary data.</text>
</comment>
<dbReference type="InterPro" id="IPR036364">
    <property type="entry name" value="SEA_dom_sf"/>
</dbReference>
<organism evidence="3 4">
    <name type="scientific">Grus japonensis</name>
    <name type="common">Japanese crane</name>
    <name type="synonym">Red-crowned crane</name>
    <dbReference type="NCBI Taxonomy" id="30415"/>
    <lineage>
        <taxon>Eukaryota</taxon>
        <taxon>Metazoa</taxon>
        <taxon>Chordata</taxon>
        <taxon>Craniata</taxon>
        <taxon>Vertebrata</taxon>
        <taxon>Euteleostomi</taxon>
        <taxon>Archelosauria</taxon>
        <taxon>Archosauria</taxon>
        <taxon>Dinosauria</taxon>
        <taxon>Saurischia</taxon>
        <taxon>Theropoda</taxon>
        <taxon>Coelurosauria</taxon>
        <taxon>Aves</taxon>
        <taxon>Neognathae</taxon>
        <taxon>Neoaves</taxon>
        <taxon>Gruiformes</taxon>
        <taxon>Gruidae</taxon>
        <taxon>Grus</taxon>
    </lineage>
</organism>
<keyword evidence="1" id="KW-0472">Membrane</keyword>
<feature type="transmembrane region" description="Helical" evidence="1">
    <location>
        <begin position="200"/>
        <end position="223"/>
    </location>
</feature>
<dbReference type="SUPFAM" id="SSF82671">
    <property type="entry name" value="SEA domain"/>
    <property type="match status" value="1"/>
</dbReference>
<reference evidence="3 4" key="1">
    <citation type="submission" date="2024-06" db="EMBL/GenBank/DDBJ databases">
        <title>The draft genome of Grus japonensis, version 3.</title>
        <authorList>
            <person name="Nabeshima K."/>
            <person name="Suzuki S."/>
            <person name="Onuma M."/>
        </authorList>
    </citation>
    <scope>NUCLEOTIDE SEQUENCE [LARGE SCALE GENOMIC DNA]</scope>
    <source>
        <strain evidence="3 4">451A</strain>
    </source>
</reference>
<dbReference type="PROSITE" id="PS50024">
    <property type="entry name" value="SEA"/>
    <property type="match status" value="1"/>
</dbReference>
<evidence type="ECO:0000313" key="3">
    <source>
        <dbReference type="EMBL" id="GAB0201240.1"/>
    </source>
</evidence>
<dbReference type="InterPro" id="IPR053311">
    <property type="entry name" value="Mucosal_Integrity_Assoc"/>
</dbReference>
<gene>
    <name evidence="3" type="ORF">GRJ2_002589600</name>
</gene>
<evidence type="ECO:0000256" key="1">
    <source>
        <dbReference type="SAM" id="Phobius"/>
    </source>
</evidence>
<dbReference type="AlphaFoldDB" id="A0ABC9XW18"/>
<keyword evidence="1" id="KW-0812">Transmembrane</keyword>
<dbReference type="Gene3D" id="3.30.70.960">
    <property type="entry name" value="SEA domain"/>
    <property type="match status" value="1"/>
</dbReference>
<keyword evidence="1" id="KW-1133">Transmembrane helix</keyword>
<dbReference type="Proteomes" id="UP001623348">
    <property type="component" value="Unassembled WGS sequence"/>
</dbReference>
<sequence>MNATVGMTAKVDNREFTDDLADKSSVTFKIFEEEFKKMMKEIYKEIEGYQDVVIHSLSRGSIVVNYTVLLTVRASITANETVEAISKNLVNAISNYTNCDENNSLCFNPAFNNVTSYEVQELDKSLCEKNIPEQFQSYYSPFITATTVICITRCDKRSTNPYPCVHGTCTVTRSGPQCECSEQSGFWYQDSACNLRVSKVGVTVGVLLVVLVVAIAVFTAFLVRARRQKEEYRDKLTSRSDLYCGEDENWTGSEGFTASNRAATWDGDRAGGVHIQRPSHVVIP</sequence>
<dbReference type="PANTHER" id="PTHR37999:SF2">
    <property type="entry name" value="MUCIN-17"/>
    <property type="match status" value="1"/>
</dbReference>
<feature type="domain" description="SEA" evidence="2">
    <location>
        <begin position="1"/>
        <end position="112"/>
    </location>
</feature>
<proteinExistence type="predicted"/>
<keyword evidence="4" id="KW-1185">Reference proteome</keyword>
<evidence type="ECO:0000259" key="2">
    <source>
        <dbReference type="PROSITE" id="PS50024"/>
    </source>
</evidence>
<dbReference type="SMART" id="SM00200">
    <property type="entry name" value="SEA"/>
    <property type="match status" value="1"/>
</dbReference>
<dbReference type="InterPro" id="IPR000082">
    <property type="entry name" value="SEA_dom"/>
</dbReference>
<name>A0ABC9XW18_GRUJA</name>
<evidence type="ECO:0000313" key="4">
    <source>
        <dbReference type="Proteomes" id="UP001623348"/>
    </source>
</evidence>
<accession>A0ABC9XW18</accession>
<dbReference type="Pfam" id="PF01390">
    <property type="entry name" value="SEA"/>
    <property type="match status" value="1"/>
</dbReference>
<protein>
    <submittedName>
        <fullName evidence="3">Flocculation protein FLO11-like</fullName>
    </submittedName>
</protein>
<dbReference type="EMBL" id="BAAFJT010000030">
    <property type="protein sequence ID" value="GAB0201240.1"/>
    <property type="molecule type" value="Genomic_DNA"/>
</dbReference>
<dbReference type="PANTHER" id="PTHR37999">
    <property type="entry name" value="MUCIN-17"/>
    <property type="match status" value="1"/>
</dbReference>